<keyword evidence="11" id="KW-1185">Reference proteome</keyword>
<dbReference type="OMA" id="NWEVRYS"/>
<dbReference type="AlphaFoldDB" id="A0A9Q0RFM3"/>
<keyword evidence="3 9" id="KW-0812">Transmembrane</keyword>
<feature type="transmembrane region" description="Helical" evidence="9">
    <location>
        <begin position="174"/>
        <end position="198"/>
    </location>
</feature>
<organism evidence="10 11">
    <name type="scientific">Anaeramoeba ignava</name>
    <name type="common">Anaerobic marine amoeba</name>
    <dbReference type="NCBI Taxonomy" id="1746090"/>
    <lineage>
        <taxon>Eukaryota</taxon>
        <taxon>Metamonada</taxon>
        <taxon>Anaeramoebidae</taxon>
        <taxon>Anaeramoeba</taxon>
    </lineage>
</organism>
<dbReference type="GO" id="GO:0030134">
    <property type="term" value="C:COPII-coated ER to Golgi transport vesicle"/>
    <property type="evidence" value="ECO:0007669"/>
    <property type="project" value="TreeGrafter"/>
</dbReference>
<dbReference type="OrthoDB" id="337750at2759"/>
<dbReference type="Proteomes" id="UP001149090">
    <property type="component" value="Unassembled WGS sequence"/>
</dbReference>
<dbReference type="EMBL" id="JAPDFW010000054">
    <property type="protein sequence ID" value="KAJ5078279.1"/>
    <property type="molecule type" value="Genomic_DNA"/>
</dbReference>
<dbReference type="GO" id="GO:0000139">
    <property type="term" value="C:Golgi membrane"/>
    <property type="evidence" value="ECO:0007669"/>
    <property type="project" value="UniProtKB-SubCell"/>
</dbReference>
<comment type="similarity">
    <text evidence="1 9">Belongs to the YIF1 family.</text>
</comment>
<evidence type="ECO:0000256" key="9">
    <source>
        <dbReference type="RuleBase" id="RU368073"/>
    </source>
</evidence>
<keyword evidence="6 9" id="KW-1133">Transmembrane helix</keyword>
<feature type="transmembrane region" description="Helical" evidence="9">
    <location>
        <begin position="243"/>
        <end position="258"/>
    </location>
</feature>
<dbReference type="GO" id="GO:0006888">
    <property type="term" value="P:endoplasmic reticulum to Golgi vesicle-mediated transport"/>
    <property type="evidence" value="ECO:0007669"/>
    <property type="project" value="UniProtKB-UniRule"/>
</dbReference>
<comment type="subcellular location">
    <subcellularLocation>
        <location evidence="9">Endoplasmic reticulum membrane</location>
        <topology evidence="9">Multi-pass membrane protein</topology>
    </subcellularLocation>
    <subcellularLocation>
        <location evidence="9">Golgi apparatus membrane</location>
        <topology evidence="9">Multi-pass membrane protein</topology>
    </subcellularLocation>
</comment>
<dbReference type="PANTHER" id="PTHR14083:SF0">
    <property type="entry name" value="YIP1D-INTERACTING FACTOR 1, ISOFORM C"/>
    <property type="match status" value="1"/>
</dbReference>
<dbReference type="InterPro" id="IPR005578">
    <property type="entry name" value="Yif1_fam"/>
</dbReference>
<keyword evidence="8 9" id="KW-0472">Membrane</keyword>
<keyword evidence="2 9" id="KW-0813">Transport</keyword>
<dbReference type="GO" id="GO:0005793">
    <property type="term" value="C:endoplasmic reticulum-Golgi intermediate compartment"/>
    <property type="evidence" value="ECO:0007669"/>
    <property type="project" value="UniProtKB-UniRule"/>
</dbReference>
<evidence type="ECO:0000256" key="8">
    <source>
        <dbReference type="ARBA" id="ARBA00023136"/>
    </source>
</evidence>
<evidence type="ECO:0000256" key="3">
    <source>
        <dbReference type="ARBA" id="ARBA00022692"/>
    </source>
</evidence>
<protein>
    <recommendedName>
        <fullName evidence="9">Protein YIF1</fullName>
    </recommendedName>
</protein>
<feature type="transmembrane region" description="Helical" evidence="9">
    <location>
        <begin position="113"/>
        <end position="133"/>
    </location>
</feature>
<evidence type="ECO:0000313" key="11">
    <source>
        <dbReference type="Proteomes" id="UP001149090"/>
    </source>
</evidence>
<sequence>MTTDQFQDTKFEIKHTRSQSFHFEDNGGFDDQLAKFGLSYGARLVSKGNQVFQNNFSKNFSFLKFYFNVNNSYILNKLKIILFPFRHENWQRIQDGNINLNLPPRADINAPDLYIPLMSYITYILLASFASGIKNSWNPEIMGLYASIPIVIIGLEILILNLIFFLVNQISFSWFFSISSCGYKFVGIDLSIIIGLLFGNVFRYITLFITSFSMAVFLMRQFKAYATNLENSLIVKNALQNRIYLIFLIELPIAWFFSNQKN</sequence>
<dbReference type="GO" id="GO:0005789">
    <property type="term" value="C:endoplasmic reticulum membrane"/>
    <property type="evidence" value="ECO:0007669"/>
    <property type="project" value="UniProtKB-SubCell"/>
</dbReference>
<evidence type="ECO:0000256" key="7">
    <source>
        <dbReference type="ARBA" id="ARBA00023034"/>
    </source>
</evidence>
<evidence type="ECO:0000256" key="1">
    <source>
        <dbReference type="ARBA" id="ARBA00009727"/>
    </source>
</evidence>
<feature type="transmembrane region" description="Helical" evidence="9">
    <location>
        <begin position="145"/>
        <end position="167"/>
    </location>
</feature>
<keyword evidence="4 9" id="KW-0256">Endoplasmic reticulum</keyword>
<dbReference type="PANTHER" id="PTHR14083">
    <property type="entry name" value="YIP1 INTERACTING FACTOR HOMOLOG YIF1 PROTEIN"/>
    <property type="match status" value="1"/>
</dbReference>
<dbReference type="GO" id="GO:0015031">
    <property type="term" value="P:protein transport"/>
    <property type="evidence" value="ECO:0007669"/>
    <property type="project" value="UniProtKB-KW"/>
</dbReference>
<comment type="function">
    <text evidence="9">Has a role in transport between endoplasmic reticulum and Golgi.</text>
</comment>
<evidence type="ECO:0000256" key="5">
    <source>
        <dbReference type="ARBA" id="ARBA00022927"/>
    </source>
</evidence>
<proteinExistence type="inferred from homology"/>
<comment type="caution">
    <text evidence="10">The sequence shown here is derived from an EMBL/GenBank/DDBJ whole genome shotgun (WGS) entry which is preliminary data.</text>
</comment>
<evidence type="ECO:0000256" key="4">
    <source>
        <dbReference type="ARBA" id="ARBA00022824"/>
    </source>
</evidence>
<keyword evidence="5 9" id="KW-0653">Protein transport</keyword>
<evidence type="ECO:0000256" key="2">
    <source>
        <dbReference type="ARBA" id="ARBA00022448"/>
    </source>
</evidence>
<feature type="transmembrane region" description="Helical" evidence="9">
    <location>
        <begin position="204"/>
        <end position="222"/>
    </location>
</feature>
<name>A0A9Q0RFM3_ANAIG</name>
<reference evidence="10" key="1">
    <citation type="submission" date="2022-10" db="EMBL/GenBank/DDBJ databases">
        <title>Novel sulphate-reducing endosymbionts in the free-living metamonad Anaeramoeba.</title>
        <authorList>
            <person name="Jerlstrom-Hultqvist J."/>
            <person name="Cepicka I."/>
            <person name="Gallot-Lavallee L."/>
            <person name="Salas-Leiva D."/>
            <person name="Curtis B.A."/>
            <person name="Zahonova K."/>
            <person name="Pipaliya S."/>
            <person name="Dacks J."/>
            <person name="Roger A.J."/>
        </authorList>
    </citation>
    <scope>NUCLEOTIDE SEQUENCE</scope>
    <source>
        <strain evidence="10">BMAN</strain>
    </source>
</reference>
<dbReference type="Pfam" id="PF03878">
    <property type="entry name" value="YIF1"/>
    <property type="match status" value="1"/>
</dbReference>
<evidence type="ECO:0000256" key="6">
    <source>
        <dbReference type="ARBA" id="ARBA00022989"/>
    </source>
</evidence>
<evidence type="ECO:0000313" key="10">
    <source>
        <dbReference type="EMBL" id="KAJ5078279.1"/>
    </source>
</evidence>
<gene>
    <name evidence="10" type="ORF">M0811_05067</name>
</gene>
<accession>A0A9Q0RFM3</accession>
<keyword evidence="7 9" id="KW-0333">Golgi apparatus</keyword>